<evidence type="ECO:0000313" key="3">
    <source>
        <dbReference type="Proteomes" id="UP000222356"/>
    </source>
</evidence>
<sequence length="86" mass="9745">MPGGDELASLRLQIEEANRALHAAQADARKFRDERDDAVAERNRVLDERDRLIAELVSLRDCRDAAIAALNNQALIAWRKENRPPL</sequence>
<name>A0A222ZSR5_9CAUD</name>
<dbReference type="EMBL" id="MF140435">
    <property type="protein sequence ID" value="ASR87757.1"/>
    <property type="molecule type" value="Genomic_DNA"/>
</dbReference>
<accession>A0A222ZSR5</accession>
<organism evidence="2 3">
    <name type="scientific">Mycobacterium phage Wintermute</name>
    <dbReference type="NCBI Taxonomy" id="2015891"/>
    <lineage>
        <taxon>Viruses</taxon>
        <taxon>Duplodnaviria</taxon>
        <taxon>Heunggongvirae</taxon>
        <taxon>Uroviricota</taxon>
        <taxon>Caudoviricetes</taxon>
        <taxon>Weiservirinae</taxon>
        <taxon>Fionnbharthvirus</taxon>
        <taxon>Fionnbharthvirus fionnbharth</taxon>
    </lineage>
</organism>
<dbReference type="Proteomes" id="UP000222356">
    <property type="component" value="Segment"/>
</dbReference>
<reference evidence="2 3" key="1">
    <citation type="submission" date="2017-05" db="EMBL/GenBank/DDBJ databases">
        <authorList>
            <person name="Pasqualucci B.A."/>
            <person name="Edgington N.P."/>
            <person name="Stoner T.H."/>
            <person name="Garlena R.A."/>
            <person name="Russell D.A."/>
            <person name="Pope W.H."/>
            <person name="Jacobs-Sera D."/>
            <person name="Hatfull G.F."/>
        </authorList>
    </citation>
    <scope>NUCLEOTIDE SEQUENCE [LARGE SCALE GENOMIC DNA]</scope>
</reference>
<protein>
    <submittedName>
        <fullName evidence="2">Uncharacterized protein</fullName>
    </submittedName>
</protein>
<evidence type="ECO:0000256" key="1">
    <source>
        <dbReference type="SAM" id="Coils"/>
    </source>
</evidence>
<proteinExistence type="predicted"/>
<feature type="coiled-coil region" evidence="1">
    <location>
        <begin position="7"/>
        <end position="41"/>
    </location>
</feature>
<keyword evidence="1" id="KW-0175">Coiled coil</keyword>
<gene>
    <name evidence="2" type="primary">50</name>
    <name evidence="2" type="ORF">WINTERMUTE_50</name>
</gene>
<evidence type="ECO:0000313" key="2">
    <source>
        <dbReference type="EMBL" id="ASR87757.1"/>
    </source>
</evidence>